<dbReference type="RefSeq" id="WP_158034150.1">
    <property type="nucleotide sequence ID" value="NZ_ML708619.1"/>
</dbReference>
<keyword evidence="2" id="KW-1185">Reference proteome</keyword>
<evidence type="ECO:0000313" key="2">
    <source>
        <dbReference type="Proteomes" id="UP000325957"/>
    </source>
</evidence>
<name>A0A5J5KXF4_9MICC</name>
<protein>
    <recommendedName>
        <fullName evidence="3">Alpha/beta fold hydrolase</fullName>
    </recommendedName>
</protein>
<proteinExistence type="predicted"/>
<dbReference type="SUPFAM" id="SSF53474">
    <property type="entry name" value="alpha/beta-Hydrolases"/>
    <property type="match status" value="1"/>
</dbReference>
<dbReference type="EMBL" id="SZWF01000013">
    <property type="protein sequence ID" value="KAA9393970.1"/>
    <property type="molecule type" value="Genomic_DNA"/>
</dbReference>
<sequence>MVNRILYLHGADDGGGPDDLLARELRTHWPETEIVAPQLPSADLPDAADQWQHEVGRAIRELPDEPWVLVGHSLGGSEALRFLCLRVPTLLRRTIIVGAPLWEAEHTGAGPDHPWWGPQWALPARAGKILADADVVIVHSEEDPVVPVDHAYRLARLLPSSRMQIAHDGGHMPTDWVRRAV</sequence>
<organism evidence="1 2">
    <name type="scientific">Kocuria coralli</name>
    <dbReference type="NCBI Taxonomy" id="1461025"/>
    <lineage>
        <taxon>Bacteria</taxon>
        <taxon>Bacillati</taxon>
        <taxon>Actinomycetota</taxon>
        <taxon>Actinomycetes</taxon>
        <taxon>Micrococcales</taxon>
        <taxon>Micrococcaceae</taxon>
        <taxon>Kocuria</taxon>
    </lineage>
</organism>
<comment type="caution">
    <text evidence="1">The sequence shown here is derived from an EMBL/GenBank/DDBJ whole genome shotgun (WGS) entry which is preliminary data.</text>
</comment>
<evidence type="ECO:0000313" key="1">
    <source>
        <dbReference type="EMBL" id="KAA9393970.1"/>
    </source>
</evidence>
<dbReference type="Proteomes" id="UP000325957">
    <property type="component" value="Unassembled WGS sequence"/>
</dbReference>
<dbReference type="InterPro" id="IPR010662">
    <property type="entry name" value="RBBP9/YdeN"/>
</dbReference>
<dbReference type="InterPro" id="IPR029058">
    <property type="entry name" value="AB_hydrolase_fold"/>
</dbReference>
<dbReference type="OrthoDB" id="3366509at2"/>
<dbReference type="GO" id="GO:0016787">
    <property type="term" value="F:hydrolase activity"/>
    <property type="evidence" value="ECO:0007669"/>
    <property type="project" value="InterPro"/>
</dbReference>
<evidence type="ECO:0008006" key="3">
    <source>
        <dbReference type="Google" id="ProtNLM"/>
    </source>
</evidence>
<dbReference type="AlphaFoldDB" id="A0A5J5KXF4"/>
<reference evidence="1 2" key="1">
    <citation type="submission" date="2019-05" db="EMBL/GenBank/DDBJ databases">
        <title>Kocuria coralli sp. nov., a novel actinobacterium isolated from coral reef seawater.</title>
        <authorList>
            <person name="Li J."/>
        </authorList>
    </citation>
    <scope>NUCLEOTIDE SEQUENCE [LARGE SCALE GENOMIC DNA]</scope>
    <source>
        <strain evidence="1 2">SCSIO 13007</strain>
    </source>
</reference>
<accession>A0A5J5KXF4</accession>
<gene>
    <name evidence="1" type="ORF">FCK90_09940</name>
</gene>
<dbReference type="Pfam" id="PF06821">
    <property type="entry name" value="Ser_hydrolase"/>
    <property type="match status" value="1"/>
</dbReference>
<dbReference type="Gene3D" id="3.40.50.1820">
    <property type="entry name" value="alpha/beta hydrolase"/>
    <property type="match status" value="1"/>
</dbReference>